<dbReference type="Gene3D" id="3.30.200.20">
    <property type="entry name" value="Phosphorylase Kinase, domain 1"/>
    <property type="match status" value="1"/>
</dbReference>
<keyword evidence="10" id="KW-0418">Kinase</keyword>
<name>A0A3B0RXE0_9ZZZZ</name>
<dbReference type="InterPro" id="IPR008271">
    <property type="entry name" value="Ser/Thr_kinase_AS"/>
</dbReference>
<dbReference type="PROSITE" id="PS51755">
    <property type="entry name" value="OMPR_PHOB"/>
    <property type="match status" value="1"/>
</dbReference>
<protein>
    <submittedName>
        <fullName evidence="10">Serine/threonine protein kinase</fullName>
    </submittedName>
</protein>
<dbReference type="PROSITE" id="PS50011">
    <property type="entry name" value="PROTEIN_KINASE_DOM"/>
    <property type="match status" value="1"/>
</dbReference>
<dbReference type="InterPro" id="IPR049052">
    <property type="entry name" value="nSTAND1"/>
</dbReference>
<evidence type="ECO:0000256" key="2">
    <source>
        <dbReference type="ARBA" id="ARBA00005820"/>
    </source>
</evidence>
<organism evidence="10">
    <name type="scientific">hydrothermal vent metagenome</name>
    <dbReference type="NCBI Taxonomy" id="652676"/>
    <lineage>
        <taxon>unclassified sequences</taxon>
        <taxon>metagenomes</taxon>
        <taxon>ecological metagenomes</taxon>
    </lineage>
</organism>
<keyword evidence="4" id="KW-0067">ATP-binding</keyword>
<dbReference type="SUPFAM" id="SSF48452">
    <property type="entry name" value="TPR-like"/>
    <property type="match status" value="1"/>
</dbReference>
<dbReference type="GO" id="GO:0005524">
    <property type="term" value="F:ATP binding"/>
    <property type="evidence" value="ECO:0007669"/>
    <property type="project" value="UniProtKB-KW"/>
</dbReference>
<dbReference type="Gene3D" id="1.10.510.10">
    <property type="entry name" value="Transferase(Phosphotransferase) domain 1"/>
    <property type="match status" value="1"/>
</dbReference>
<dbReference type="InterPro" id="IPR016032">
    <property type="entry name" value="Sig_transdc_resp-reg_C-effctor"/>
</dbReference>
<dbReference type="SMART" id="SM01043">
    <property type="entry name" value="BTAD"/>
    <property type="match status" value="1"/>
</dbReference>
<evidence type="ECO:0000259" key="8">
    <source>
        <dbReference type="PROSITE" id="PS50011"/>
    </source>
</evidence>
<dbReference type="Pfam" id="PF00069">
    <property type="entry name" value="Pkinase"/>
    <property type="match status" value="1"/>
</dbReference>
<dbReference type="GO" id="GO:0000160">
    <property type="term" value="P:phosphorelay signal transduction system"/>
    <property type="evidence" value="ECO:0007669"/>
    <property type="project" value="InterPro"/>
</dbReference>
<dbReference type="Gene3D" id="1.25.40.10">
    <property type="entry name" value="Tetratricopeptide repeat domain"/>
    <property type="match status" value="1"/>
</dbReference>
<dbReference type="Gene3D" id="1.10.10.10">
    <property type="entry name" value="Winged helix-like DNA-binding domain superfamily/Winged helix DNA-binding domain"/>
    <property type="match status" value="1"/>
</dbReference>
<dbReference type="SUPFAM" id="SSF46894">
    <property type="entry name" value="C-terminal effector domain of the bipartite response regulators"/>
    <property type="match status" value="1"/>
</dbReference>
<keyword evidence="3" id="KW-0547">Nucleotide-binding</keyword>
<feature type="domain" description="OmpR/PhoB-type" evidence="9">
    <location>
        <begin position="10"/>
        <end position="106"/>
    </location>
</feature>
<evidence type="ECO:0000256" key="7">
    <source>
        <dbReference type="ARBA" id="ARBA00023163"/>
    </source>
</evidence>
<feature type="domain" description="Protein kinase" evidence="8">
    <location>
        <begin position="457"/>
        <end position="814"/>
    </location>
</feature>
<dbReference type="SUPFAM" id="SSF55073">
    <property type="entry name" value="Nucleotide cyclase"/>
    <property type="match status" value="1"/>
</dbReference>
<dbReference type="PROSITE" id="PS00108">
    <property type="entry name" value="PROTEIN_KINASE_ST"/>
    <property type="match status" value="1"/>
</dbReference>
<dbReference type="Pfam" id="PF03704">
    <property type="entry name" value="BTAD"/>
    <property type="match status" value="1"/>
</dbReference>
<reference evidence="10" key="1">
    <citation type="submission" date="2018-06" db="EMBL/GenBank/DDBJ databases">
        <authorList>
            <person name="Zhirakovskaya E."/>
        </authorList>
    </citation>
    <scope>NUCLEOTIDE SEQUENCE</scope>
</reference>
<dbReference type="InterPro" id="IPR011990">
    <property type="entry name" value="TPR-like_helical_dom_sf"/>
</dbReference>
<dbReference type="PROSITE" id="PS00107">
    <property type="entry name" value="PROTEIN_KINASE_ATP"/>
    <property type="match status" value="1"/>
</dbReference>
<dbReference type="InterPro" id="IPR029787">
    <property type="entry name" value="Nucleotide_cyclase"/>
</dbReference>
<comment type="subcellular location">
    <subcellularLocation>
        <location evidence="1">Membrane</location>
        <topology evidence="1">Single-pass membrane protein</topology>
    </subcellularLocation>
</comment>
<evidence type="ECO:0000313" key="10">
    <source>
        <dbReference type="EMBL" id="VAV98554.1"/>
    </source>
</evidence>
<keyword evidence="6" id="KW-0238">DNA-binding</keyword>
<accession>A0A3B0RXE0</accession>
<dbReference type="GO" id="GO:0016020">
    <property type="term" value="C:membrane"/>
    <property type="evidence" value="ECO:0007669"/>
    <property type="project" value="UniProtKB-SubCell"/>
</dbReference>
<dbReference type="GO" id="GO:0004674">
    <property type="term" value="F:protein serine/threonine kinase activity"/>
    <property type="evidence" value="ECO:0007669"/>
    <property type="project" value="UniProtKB-KW"/>
</dbReference>
<dbReference type="InterPro" id="IPR000719">
    <property type="entry name" value="Prot_kinase_dom"/>
</dbReference>
<dbReference type="InterPro" id="IPR036388">
    <property type="entry name" value="WH-like_DNA-bd_sf"/>
</dbReference>
<dbReference type="PANTHER" id="PTHR35807:SF1">
    <property type="entry name" value="TRANSCRIPTIONAL REGULATOR REDD"/>
    <property type="match status" value="1"/>
</dbReference>
<dbReference type="CDD" id="cd00383">
    <property type="entry name" value="trans_reg_C"/>
    <property type="match status" value="1"/>
</dbReference>
<dbReference type="InterPro" id="IPR027417">
    <property type="entry name" value="P-loop_NTPase"/>
</dbReference>
<dbReference type="GO" id="GO:0006355">
    <property type="term" value="P:regulation of DNA-templated transcription"/>
    <property type="evidence" value="ECO:0007669"/>
    <property type="project" value="InterPro"/>
</dbReference>
<dbReference type="GO" id="GO:0003677">
    <property type="term" value="F:DNA binding"/>
    <property type="evidence" value="ECO:0007669"/>
    <property type="project" value="UniProtKB-KW"/>
</dbReference>
<dbReference type="Gene3D" id="3.40.50.300">
    <property type="entry name" value="P-loop containing nucleotide triphosphate hydrolases"/>
    <property type="match status" value="1"/>
</dbReference>
<dbReference type="InterPro" id="IPR051677">
    <property type="entry name" value="AfsR-DnrI-RedD_regulator"/>
</dbReference>
<dbReference type="Gene3D" id="3.30.70.1230">
    <property type="entry name" value="Nucleotide cyclase"/>
    <property type="match status" value="1"/>
</dbReference>
<gene>
    <name evidence="10" type="ORF">MNBD_ACTINO01-933</name>
</gene>
<dbReference type="SUPFAM" id="SSF56112">
    <property type="entry name" value="Protein kinase-like (PK-like)"/>
    <property type="match status" value="1"/>
</dbReference>
<keyword evidence="10" id="KW-0808">Transferase</keyword>
<dbReference type="CDD" id="cd15831">
    <property type="entry name" value="BTAD"/>
    <property type="match status" value="1"/>
</dbReference>
<dbReference type="Pfam" id="PF00486">
    <property type="entry name" value="Trans_reg_C"/>
    <property type="match status" value="1"/>
</dbReference>
<keyword evidence="10" id="KW-0723">Serine/threonine-protein kinase</keyword>
<evidence type="ECO:0000259" key="9">
    <source>
        <dbReference type="PROSITE" id="PS51755"/>
    </source>
</evidence>
<dbReference type="SMART" id="SM00862">
    <property type="entry name" value="Trans_reg_C"/>
    <property type="match status" value="1"/>
</dbReference>
<sequence>MGTENTTHTATSTSYRQYMKFGVLGPVLVAHNGRRLPAGGPKQRTVLALLIARAGQPVSTEALMQGVYGDDAPPGSRRSVQTYISNLRGELGDVITATGSGYTLVAERSEVDAFIFEDMVNESTESADPETIANRLREALALWRGHPFADVDGMAELTTETARLNELRATALEERVAADLELGRHRDLVAELESLTEEYPLRERFRSQQMIALYRSSRQAEALRAYEKTRTYLVEEMGLDPSRELRDLEQRILEQDPTLAFETGPTVRRVAVLVADVADPRMLPNLNPGDRAELIRLQAEALSDATHDHDGTVFAQRGSAMYASFDDVEHAVGAASAAQETLGVMRHPMRMAISVGEVQVPQDGSVQGPPVTRAAQLVAAAHGGQVLLSIEANQALVDSGAPGWIVRSLGQHDVDGSGEPRAVYQLMVDGLPREFPPLRTELLPPPLPIEIRGLPGYELREQVGSGAFGVVHRAYQPSVGREVAIKIIKPEYANDPDFIRHFEVEAQLVARLEHPHIVPLHDYWRTPEGAYLVMRWLGGGTLSDKIAGRRLTVDETHTILADIGPALAFAHRRGVVHRDIKASNVLLDDQGGAYLSDFGIARDVVHDGAGSVTEDVRALAGLLRQCVGTTDEEAVDRLLETATASEHFPDVHAFITAWEEAVGAGDATSQAVGYTPTRNPYKGLSAFGELDAADFHGRDAEIEEIIATLSEHHLVAVVGPSGIGKSSVVRAGMIPALRSGAIPGSEQWLITDMLPGTYPYEELASALIRVATEMPDDLEDDLRRDARGLARSVKRYVPEGQTVLVIVDQFEELFTLTGEGERAAFLATLAAVVNDDRSNVRIVITIRADFFDRPLRFADLGEALRAGTVPISAPSDEALCAIVVEPAAGVGVNFEPGLVDHIIGDVKNQPGALPLLEFALTELFDQRDSDLLTLEAYLASGGVLGALGRRAETIYTSLGDAGRDTAREMFLRLVNVSEAGRDTRRHVRLSELERLGFADAVLRDVLDAFAEHRLVTFDRDPTTRGPTVEVAHEAILTEWPRLA</sequence>
<evidence type="ECO:0000256" key="3">
    <source>
        <dbReference type="ARBA" id="ARBA00022741"/>
    </source>
</evidence>
<evidence type="ECO:0000256" key="6">
    <source>
        <dbReference type="ARBA" id="ARBA00023125"/>
    </source>
</evidence>
<evidence type="ECO:0000256" key="1">
    <source>
        <dbReference type="ARBA" id="ARBA00004167"/>
    </source>
</evidence>
<dbReference type="EMBL" id="UOEI01000236">
    <property type="protein sequence ID" value="VAV98554.1"/>
    <property type="molecule type" value="Genomic_DNA"/>
</dbReference>
<dbReference type="SMART" id="SM00220">
    <property type="entry name" value="S_TKc"/>
    <property type="match status" value="1"/>
</dbReference>
<evidence type="ECO:0000256" key="4">
    <source>
        <dbReference type="ARBA" id="ARBA00022840"/>
    </source>
</evidence>
<dbReference type="InterPro" id="IPR005158">
    <property type="entry name" value="BTAD"/>
</dbReference>
<dbReference type="Pfam" id="PF20703">
    <property type="entry name" value="nSTAND1"/>
    <property type="match status" value="1"/>
</dbReference>
<feature type="non-terminal residue" evidence="10">
    <location>
        <position position="1043"/>
    </location>
</feature>
<dbReference type="PANTHER" id="PTHR35807">
    <property type="entry name" value="TRANSCRIPTIONAL REGULATOR REDD-RELATED"/>
    <property type="match status" value="1"/>
</dbReference>
<evidence type="ECO:0000256" key="5">
    <source>
        <dbReference type="ARBA" id="ARBA00023015"/>
    </source>
</evidence>
<proteinExistence type="inferred from homology"/>
<comment type="similarity">
    <text evidence="2">Belongs to the AfsR/DnrI/RedD regulatory family.</text>
</comment>
<keyword evidence="5" id="KW-0805">Transcription regulation</keyword>
<dbReference type="AlphaFoldDB" id="A0A3B0RXE0"/>
<dbReference type="InterPro" id="IPR011009">
    <property type="entry name" value="Kinase-like_dom_sf"/>
</dbReference>
<keyword evidence="7" id="KW-0804">Transcription</keyword>
<dbReference type="SUPFAM" id="SSF52540">
    <property type="entry name" value="P-loop containing nucleoside triphosphate hydrolases"/>
    <property type="match status" value="1"/>
</dbReference>
<dbReference type="InterPro" id="IPR017441">
    <property type="entry name" value="Protein_kinase_ATP_BS"/>
</dbReference>
<dbReference type="InterPro" id="IPR001867">
    <property type="entry name" value="OmpR/PhoB-type_DNA-bd"/>
</dbReference>
<dbReference type="CDD" id="cd14014">
    <property type="entry name" value="STKc_PknB_like"/>
    <property type="match status" value="1"/>
</dbReference>